<keyword evidence="1" id="KW-0812">Transmembrane</keyword>
<dbReference type="Pfam" id="PF06532">
    <property type="entry name" value="NrsF"/>
    <property type="match status" value="1"/>
</dbReference>
<sequence length="212" mass="22247">MKTEDVIEGLAQDARRNGPGKPLPWLFVIGATLLVGSGLMFSIFAVRPDLAAVSGDYGFLLKPLVAALLAAAALRLVIETADPTGRPLRHIGWLGFGLVVLLLGIGIEMMVIPPARWSNRLMGSNPAACALSVFLLALPLLGIVVAAIRQRASVRPILSGAMAGLFSGAVATFLYAAHCPDDSPFFLAVWYGVSVAAVTGLGGLAGRLFLRW</sequence>
<evidence type="ECO:0000256" key="1">
    <source>
        <dbReference type="SAM" id="Phobius"/>
    </source>
</evidence>
<dbReference type="AlphaFoldDB" id="A0A3L7J9X6"/>
<feature type="transmembrane region" description="Helical" evidence="1">
    <location>
        <begin position="25"/>
        <end position="45"/>
    </location>
</feature>
<evidence type="ECO:0000313" key="3">
    <source>
        <dbReference type="Proteomes" id="UP000281094"/>
    </source>
</evidence>
<feature type="transmembrane region" description="Helical" evidence="1">
    <location>
        <begin position="189"/>
        <end position="210"/>
    </location>
</feature>
<proteinExistence type="predicted"/>
<dbReference type="RefSeq" id="WP_121644526.1">
    <property type="nucleotide sequence ID" value="NZ_RCWN01000001.1"/>
</dbReference>
<comment type="caution">
    <text evidence="2">The sequence shown here is derived from an EMBL/GenBank/DDBJ whole genome shotgun (WGS) entry which is preliminary data.</text>
</comment>
<feature type="transmembrane region" description="Helical" evidence="1">
    <location>
        <begin position="57"/>
        <end position="78"/>
    </location>
</feature>
<feature type="transmembrane region" description="Helical" evidence="1">
    <location>
        <begin position="124"/>
        <end position="145"/>
    </location>
</feature>
<accession>A0A3L7J9X6</accession>
<dbReference type="EMBL" id="RCWN01000001">
    <property type="protein sequence ID" value="RLQ87558.1"/>
    <property type="molecule type" value="Genomic_DNA"/>
</dbReference>
<organism evidence="2 3">
    <name type="scientific">Notoacmeibacter ruber</name>
    <dbReference type="NCBI Taxonomy" id="2670375"/>
    <lineage>
        <taxon>Bacteria</taxon>
        <taxon>Pseudomonadati</taxon>
        <taxon>Pseudomonadota</taxon>
        <taxon>Alphaproteobacteria</taxon>
        <taxon>Hyphomicrobiales</taxon>
        <taxon>Notoacmeibacteraceae</taxon>
        <taxon>Notoacmeibacter</taxon>
    </lineage>
</organism>
<protein>
    <submittedName>
        <fullName evidence="2">DUF1109 family protein</fullName>
    </submittedName>
</protein>
<name>A0A3L7J9X6_9HYPH</name>
<feature type="transmembrane region" description="Helical" evidence="1">
    <location>
        <begin position="90"/>
        <end position="112"/>
    </location>
</feature>
<keyword evidence="1" id="KW-0472">Membrane</keyword>
<reference evidence="2 3" key="1">
    <citation type="submission" date="2018-10" db="EMBL/GenBank/DDBJ databases">
        <title>Notoacmeibacter sp. M2BS9Y-3-1, whole genome shotgun sequence.</title>
        <authorList>
            <person name="Tuo L."/>
        </authorList>
    </citation>
    <scope>NUCLEOTIDE SEQUENCE [LARGE SCALE GENOMIC DNA]</scope>
    <source>
        <strain evidence="2 3">M2BS9Y-3-1</strain>
    </source>
</reference>
<dbReference type="Proteomes" id="UP000281094">
    <property type="component" value="Unassembled WGS sequence"/>
</dbReference>
<keyword evidence="3" id="KW-1185">Reference proteome</keyword>
<keyword evidence="1" id="KW-1133">Transmembrane helix</keyword>
<gene>
    <name evidence="2" type="ORF">D8780_04385</name>
</gene>
<evidence type="ECO:0000313" key="2">
    <source>
        <dbReference type="EMBL" id="RLQ87558.1"/>
    </source>
</evidence>
<dbReference type="InterPro" id="IPR009495">
    <property type="entry name" value="NrsF"/>
</dbReference>
<feature type="transmembrane region" description="Helical" evidence="1">
    <location>
        <begin position="157"/>
        <end position="177"/>
    </location>
</feature>